<dbReference type="InterPro" id="IPR021508">
    <property type="entry name" value="Gp17-like"/>
</dbReference>
<reference evidence="1 2" key="1">
    <citation type="submission" date="2013-01" db="EMBL/GenBank/DDBJ databases">
        <authorList>
            <person name="Fiebig A."/>
            <person name="Goeker M."/>
            <person name="Klenk H.-P.P."/>
        </authorList>
    </citation>
    <scope>NUCLEOTIDE SEQUENCE [LARGE SCALE GENOMIC DNA]</scope>
    <source>
        <strain evidence="1 2">DSM 24838</strain>
    </source>
</reference>
<gene>
    <name evidence="1" type="ORF">Wenmar_01505</name>
</gene>
<dbReference type="PATRIC" id="fig|1123501.6.peg.1594"/>
<dbReference type="InterPro" id="IPR053745">
    <property type="entry name" value="Viral_Tail_Comp_sf"/>
</dbReference>
<evidence type="ECO:0000313" key="2">
    <source>
        <dbReference type="Proteomes" id="UP000035100"/>
    </source>
</evidence>
<dbReference type="RefSeq" id="WP_018301132.1">
    <property type="nucleotide sequence ID" value="NZ_KB902276.1"/>
</dbReference>
<organism evidence="1 2">
    <name type="scientific">Wenxinia marina DSM 24838</name>
    <dbReference type="NCBI Taxonomy" id="1123501"/>
    <lineage>
        <taxon>Bacteria</taxon>
        <taxon>Pseudomonadati</taxon>
        <taxon>Pseudomonadota</taxon>
        <taxon>Alphaproteobacteria</taxon>
        <taxon>Rhodobacterales</taxon>
        <taxon>Roseobacteraceae</taxon>
        <taxon>Wenxinia</taxon>
    </lineage>
</organism>
<dbReference type="EMBL" id="AONG01000008">
    <property type="protein sequence ID" value="KIQ69935.1"/>
    <property type="molecule type" value="Genomic_DNA"/>
</dbReference>
<accession>A0A0D0NNS0</accession>
<dbReference type="Gene3D" id="3.30.2000.30">
    <property type="match status" value="1"/>
</dbReference>
<comment type="caution">
    <text evidence="1">The sequence shown here is derived from an EMBL/GenBank/DDBJ whole genome shotgun (WGS) entry which is preliminary data.</text>
</comment>
<evidence type="ECO:0000313" key="1">
    <source>
        <dbReference type="EMBL" id="KIQ69935.1"/>
    </source>
</evidence>
<proteinExistence type="predicted"/>
<sequence>MTYALASVLQQALYARLTGDAALDALVGGAVYDAAPPGVPPSLYVLIGPEKVQGRSDKTAGGAEHDLSVSVVTDAAGFANAKAAAAAVCDALVDAPLALSRGHLVGLHFRRATAGRSGTERRIDLTFRARVEDDAAA</sequence>
<dbReference type="Proteomes" id="UP000035100">
    <property type="component" value="Unassembled WGS sequence"/>
</dbReference>
<dbReference type="Pfam" id="PF11367">
    <property type="entry name" value="Tail_completion_gp17"/>
    <property type="match status" value="1"/>
</dbReference>
<dbReference type="eggNOG" id="ENOG5032U2V">
    <property type="taxonomic scope" value="Bacteria"/>
</dbReference>
<dbReference type="AlphaFoldDB" id="A0A0D0NNS0"/>
<evidence type="ECO:0008006" key="3">
    <source>
        <dbReference type="Google" id="ProtNLM"/>
    </source>
</evidence>
<keyword evidence="2" id="KW-1185">Reference proteome</keyword>
<dbReference type="STRING" id="1123501.Wenmar_01505"/>
<dbReference type="OrthoDB" id="7644395at2"/>
<name>A0A0D0NNS0_9RHOB</name>
<protein>
    <recommendedName>
        <fullName evidence="3">Gene transfer agent protein</fullName>
    </recommendedName>
</protein>